<dbReference type="Proteomes" id="UP000238415">
    <property type="component" value="Unassembled WGS sequence"/>
</dbReference>
<protein>
    <submittedName>
        <fullName evidence="3">Uncharacterized protein</fullName>
    </submittedName>
</protein>
<keyword evidence="4" id="KW-1185">Reference proteome</keyword>
<accession>A0A2T0ASW1</accession>
<evidence type="ECO:0000313" key="4">
    <source>
        <dbReference type="Proteomes" id="UP000238415"/>
    </source>
</evidence>
<evidence type="ECO:0000313" key="3">
    <source>
        <dbReference type="EMBL" id="PRR73322.1"/>
    </source>
</evidence>
<feature type="region of interest" description="Disordered" evidence="1">
    <location>
        <begin position="202"/>
        <end position="222"/>
    </location>
</feature>
<feature type="chain" id="PRO_5015500308" evidence="2">
    <location>
        <begin position="30"/>
        <end position="222"/>
    </location>
</feature>
<dbReference type="EMBL" id="PVXM01000020">
    <property type="protein sequence ID" value="PRR73322.1"/>
    <property type="molecule type" value="Genomic_DNA"/>
</dbReference>
<feature type="signal peptide" evidence="2">
    <location>
        <begin position="1"/>
        <end position="29"/>
    </location>
</feature>
<proteinExistence type="predicted"/>
<gene>
    <name evidence="3" type="ORF">MOHU_12220</name>
</gene>
<evidence type="ECO:0000256" key="2">
    <source>
        <dbReference type="SAM" id="SignalP"/>
    </source>
</evidence>
<name>A0A2T0ASW1_9FIRM</name>
<organism evidence="3 4">
    <name type="scientific">Neomoorella humiferrea</name>
    <dbReference type="NCBI Taxonomy" id="676965"/>
    <lineage>
        <taxon>Bacteria</taxon>
        <taxon>Bacillati</taxon>
        <taxon>Bacillota</taxon>
        <taxon>Clostridia</taxon>
        <taxon>Neomoorellales</taxon>
        <taxon>Neomoorellaceae</taxon>
        <taxon>Neomoorella</taxon>
    </lineage>
</organism>
<evidence type="ECO:0000256" key="1">
    <source>
        <dbReference type="SAM" id="MobiDB-lite"/>
    </source>
</evidence>
<reference evidence="3 4" key="1">
    <citation type="submission" date="2018-03" db="EMBL/GenBank/DDBJ databases">
        <title>Genome sequence of Moorella humiferrea DSM 23265.</title>
        <authorList>
            <person name="Poehlein A."/>
            <person name="Daniel R."/>
        </authorList>
    </citation>
    <scope>NUCLEOTIDE SEQUENCE [LARGE SCALE GENOMIC DNA]</scope>
    <source>
        <strain evidence="3 4">DSM 23265</strain>
    </source>
</reference>
<keyword evidence="2" id="KW-0732">Signal</keyword>
<sequence length="222" mass="23643">MLKLRGKRWLIGVTALVLVMAVGAGVAAAANTAPGQQAAELKQFFVSRLAANLGIDTAQLEQAFKQSALETVDQAVAQGIINQERANQIKQAVENGNWNGLGLFLGPQFGRKPAGKMPFGGQASIASILGMSPADLASELKSGKTLADIAQEKGMTLDQIKEKLVAQEKQALDQKVAEGKMTQDNENKILSRLQQMDLNKLGRFGGHAGKVRQAEPTPSVQQ</sequence>
<dbReference type="AlphaFoldDB" id="A0A2T0ASW1"/>
<comment type="caution">
    <text evidence="3">The sequence shown here is derived from an EMBL/GenBank/DDBJ whole genome shotgun (WGS) entry which is preliminary data.</text>
</comment>